<dbReference type="InterPro" id="IPR038765">
    <property type="entry name" value="Papain-like_cys_pep_sf"/>
</dbReference>
<keyword evidence="6" id="KW-1185">Reference proteome</keyword>
<accession>A0AAD5IEQ6</accession>
<evidence type="ECO:0000313" key="6">
    <source>
        <dbReference type="Proteomes" id="UP001064489"/>
    </source>
</evidence>
<reference evidence="5" key="2">
    <citation type="submission" date="2023-02" db="EMBL/GenBank/DDBJ databases">
        <authorList>
            <person name="Swenson N.G."/>
            <person name="Wegrzyn J.L."/>
            <person name="Mcevoy S.L."/>
        </authorList>
    </citation>
    <scope>NUCLEOTIDE SEQUENCE</scope>
    <source>
        <strain evidence="5">91603</strain>
        <tissue evidence="5">Leaf</tissue>
    </source>
</reference>
<dbReference type="Proteomes" id="UP001064489">
    <property type="component" value="Chromosome 2"/>
</dbReference>
<name>A0AAD5IEQ6_ACENE</name>
<dbReference type="GO" id="GO:0008234">
    <property type="term" value="F:cysteine-type peptidase activity"/>
    <property type="evidence" value="ECO:0007669"/>
    <property type="project" value="InterPro"/>
</dbReference>
<dbReference type="GO" id="GO:0006508">
    <property type="term" value="P:proteolysis"/>
    <property type="evidence" value="ECO:0007669"/>
    <property type="project" value="UniProtKB-KW"/>
</dbReference>
<dbReference type="AlphaFoldDB" id="A0AAD5IEQ6"/>
<organism evidence="5 6">
    <name type="scientific">Acer negundo</name>
    <name type="common">Box elder</name>
    <dbReference type="NCBI Taxonomy" id="4023"/>
    <lineage>
        <taxon>Eukaryota</taxon>
        <taxon>Viridiplantae</taxon>
        <taxon>Streptophyta</taxon>
        <taxon>Embryophyta</taxon>
        <taxon>Tracheophyta</taxon>
        <taxon>Spermatophyta</taxon>
        <taxon>Magnoliopsida</taxon>
        <taxon>eudicotyledons</taxon>
        <taxon>Gunneridae</taxon>
        <taxon>Pentapetalae</taxon>
        <taxon>rosids</taxon>
        <taxon>malvids</taxon>
        <taxon>Sapindales</taxon>
        <taxon>Sapindaceae</taxon>
        <taxon>Hippocastanoideae</taxon>
        <taxon>Acereae</taxon>
        <taxon>Acer</taxon>
    </lineage>
</organism>
<comment type="caution">
    <text evidence="5">The sequence shown here is derived from an EMBL/GenBank/DDBJ whole genome shotgun (WGS) entry which is preliminary data.</text>
</comment>
<feature type="domain" description="Ubiquitin-like protease family profile" evidence="4">
    <location>
        <begin position="33"/>
        <end position="82"/>
    </location>
</feature>
<evidence type="ECO:0000313" key="5">
    <source>
        <dbReference type="EMBL" id="KAI9161031.1"/>
    </source>
</evidence>
<sequence length="91" mass="10734">MLHQVGFHANRRKEDTTYKLAKKPFRMSIMDGSRRVPQQHQGDNCGAYILRLVEYLLANKKEFDWTEKDMGTIREKMAMEVYCNSLHNTVL</sequence>
<evidence type="ECO:0000256" key="1">
    <source>
        <dbReference type="ARBA" id="ARBA00005234"/>
    </source>
</evidence>
<keyword evidence="2" id="KW-0645">Protease</keyword>
<evidence type="ECO:0000256" key="3">
    <source>
        <dbReference type="ARBA" id="ARBA00022801"/>
    </source>
</evidence>
<protein>
    <recommendedName>
        <fullName evidence="4">Ubiquitin-like protease family profile domain-containing protein</fullName>
    </recommendedName>
</protein>
<gene>
    <name evidence="5" type="ORF">LWI28_013797</name>
</gene>
<dbReference type="InterPro" id="IPR003653">
    <property type="entry name" value="Peptidase_C48_C"/>
</dbReference>
<proteinExistence type="inferred from homology"/>
<dbReference type="EMBL" id="JAJSOW010000106">
    <property type="protein sequence ID" value="KAI9161031.1"/>
    <property type="molecule type" value="Genomic_DNA"/>
</dbReference>
<dbReference type="Gene3D" id="3.40.395.10">
    <property type="entry name" value="Adenoviral Proteinase, Chain A"/>
    <property type="match status" value="1"/>
</dbReference>
<reference evidence="5" key="1">
    <citation type="journal article" date="2022" name="Plant J.">
        <title>Strategies of tolerance reflected in two North American maple genomes.</title>
        <authorList>
            <person name="McEvoy S.L."/>
            <person name="Sezen U.U."/>
            <person name="Trouern-Trend A."/>
            <person name="McMahon S.M."/>
            <person name="Schaberg P.G."/>
            <person name="Yang J."/>
            <person name="Wegrzyn J.L."/>
            <person name="Swenson N.G."/>
        </authorList>
    </citation>
    <scope>NUCLEOTIDE SEQUENCE</scope>
    <source>
        <strain evidence="5">91603</strain>
    </source>
</reference>
<dbReference type="SUPFAM" id="SSF54001">
    <property type="entry name" value="Cysteine proteinases"/>
    <property type="match status" value="1"/>
</dbReference>
<evidence type="ECO:0000256" key="2">
    <source>
        <dbReference type="ARBA" id="ARBA00022670"/>
    </source>
</evidence>
<comment type="similarity">
    <text evidence="1">Belongs to the peptidase C48 family.</text>
</comment>
<keyword evidence="3" id="KW-0378">Hydrolase</keyword>
<dbReference type="Pfam" id="PF02902">
    <property type="entry name" value="Peptidase_C48"/>
    <property type="match status" value="1"/>
</dbReference>
<evidence type="ECO:0000259" key="4">
    <source>
        <dbReference type="Pfam" id="PF02902"/>
    </source>
</evidence>